<accession>L1JQ28</accession>
<dbReference type="RefSeq" id="XP_005837552.1">
    <property type="nucleotide sequence ID" value="XM_005837495.1"/>
</dbReference>
<feature type="transmembrane region" description="Helical" evidence="1">
    <location>
        <begin position="32"/>
        <end position="50"/>
    </location>
</feature>
<reference evidence="3 5" key="1">
    <citation type="journal article" date="2012" name="Nature">
        <title>Algal genomes reveal evolutionary mosaicism and the fate of nucleomorphs.</title>
        <authorList>
            <consortium name="DOE Joint Genome Institute"/>
            <person name="Curtis B.A."/>
            <person name="Tanifuji G."/>
            <person name="Burki F."/>
            <person name="Gruber A."/>
            <person name="Irimia M."/>
            <person name="Maruyama S."/>
            <person name="Arias M.C."/>
            <person name="Ball S.G."/>
            <person name="Gile G.H."/>
            <person name="Hirakawa Y."/>
            <person name="Hopkins J.F."/>
            <person name="Kuo A."/>
            <person name="Rensing S.A."/>
            <person name="Schmutz J."/>
            <person name="Symeonidi A."/>
            <person name="Elias M."/>
            <person name="Eveleigh R.J."/>
            <person name="Herman E.K."/>
            <person name="Klute M.J."/>
            <person name="Nakayama T."/>
            <person name="Obornik M."/>
            <person name="Reyes-Prieto A."/>
            <person name="Armbrust E.V."/>
            <person name="Aves S.J."/>
            <person name="Beiko R.G."/>
            <person name="Coutinho P."/>
            <person name="Dacks J.B."/>
            <person name="Durnford D.G."/>
            <person name="Fast N.M."/>
            <person name="Green B.R."/>
            <person name="Grisdale C.J."/>
            <person name="Hempel F."/>
            <person name="Henrissat B."/>
            <person name="Hoppner M.P."/>
            <person name="Ishida K."/>
            <person name="Kim E."/>
            <person name="Koreny L."/>
            <person name="Kroth P.G."/>
            <person name="Liu Y."/>
            <person name="Malik S.B."/>
            <person name="Maier U.G."/>
            <person name="McRose D."/>
            <person name="Mock T."/>
            <person name="Neilson J.A."/>
            <person name="Onodera N.T."/>
            <person name="Poole A.M."/>
            <person name="Pritham E.J."/>
            <person name="Richards T.A."/>
            <person name="Rocap G."/>
            <person name="Roy S.W."/>
            <person name="Sarai C."/>
            <person name="Schaack S."/>
            <person name="Shirato S."/>
            <person name="Slamovits C.H."/>
            <person name="Spencer D.F."/>
            <person name="Suzuki S."/>
            <person name="Worden A.Z."/>
            <person name="Zauner S."/>
            <person name="Barry K."/>
            <person name="Bell C."/>
            <person name="Bharti A.K."/>
            <person name="Crow J.A."/>
            <person name="Grimwood J."/>
            <person name="Kramer R."/>
            <person name="Lindquist E."/>
            <person name="Lucas S."/>
            <person name="Salamov A."/>
            <person name="McFadden G.I."/>
            <person name="Lane C.E."/>
            <person name="Keeling P.J."/>
            <person name="Gray M.W."/>
            <person name="Grigoriev I.V."/>
            <person name="Archibald J.M."/>
        </authorList>
    </citation>
    <scope>NUCLEOTIDE SEQUENCE</scope>
    <source>
        <strain evidence="3 5">CCMP2712</strain>
    </source>
</reference>
<gene>
    <name evidence="3" type="ORF">GUITHDRAFT_135209</name>
</gene>
<proteinExistence type="predicted"/>
<feature type="transmembrane region" description="Helical" evidence="1">
    <location>
        <begin position="94"/>
        <end position="112"/>
    </location>
</feature>
<dbReference type="InterPro" id="IPR000620">
    <property type="entry name" value="EamA_dom"/>
</dbReference>
<dbReference type="SUPFAM" id="SSF103481">
    <property type="entry name" value="Multidrug resistance efflux transporter EmrE"/>
    <property type="match status" value="1"/>
</dbReference>
<feature type="transmembrane region" description="Helical" evidence="1">
    <location>
        <begin position="57"/>
        <end position="74"/>
    </location>
</feature>
<evidence type="ECO:0000313" key="3">
    <source>
        <dbReference type="EMBL" id="EKX50572.1"/>
    </source>
</evidence>
<dbReference type="PANTHER" id="PTHR22911">
    <property type="entry name" value="ACYL-MALONYL CONDENSING ENZYME-RELATED"/>
    <property type="match status" value="1"/>
</dbReference>
<dbReference type="AlphaFoldDB" id="L1JQ28"/>
<sequence>MLARLFALGFLGSLGGFLLFIGLSCLPASEAMALYATSPFWAMLIDWLNLRDRVKKVSLAALVCCFLGICFLAQQPSPTSDAAGEELVVSRGEAALLTLASALLVGFIAPTIRSIAADISAPSLVFWLGLPGILFLLLLQLVLNEKVELLLSFTTQVLLGPRVSWQLIFMSHFDGCQEACLVIVVVSSFSSQLTLSRSSWQRENSAVVIMLHMSLLVSFQWIYEELNYKAQAGPEQKLGLMLILLANATLVAERLSSPLESLPPSDPSQRPLLEDACEGEYEDVESL</sequence>
<protein>
    <recommendedName>
        <fullName evidence="2">EamA domain-containing protein</fullName>
    </recommendedName>
</protein>
<keyword evidence="1" id="KW-0472">Membrane</keyword>
<reference evidence="5" key="2">
    <citation type="submission" date="2012-11" db="EMBL/GenBank/DDBJ databases">
        <authorList>
            <person name="Kuo A."/>
            <person name="Curtis B.A."/>
            <person name="Tanifuji G."/>
            <person name="Burki F."/>
            <person name="Gruber A."/>
            <person name="Irimia M."/>
            <person name="Maruyama S."/>
            <person name="Arias M.C."/>
            <person name="Ball S.G."/>
            <person name="Gile G.H."/>
            <person name="Hirakawa Y."/>
            <person name="Hopkins J.F."/>
            <person name="Rensing S.A."/>
            <person name="Schmutz J."/>
            <person name="Symeonidi A."/>
            <person name="Elias M."/>
            <person name="Eveleigh R.J."/>
            <person name="Herman E.K."/>
            <person name="Klute M.J."/>
            <person name="Nakayama T."/>
            <person name="Obornik M."/>
            <person name="Reyes-Prieto A."/>
            <person name="Armbrust E.V."/>
            <person name="Aves S.J."/>
            <person name="Beiko R.G."/>
            <person name="Coutinho P."/>
            <person name="Dacks J.B."/>
            <person name="Durnford D.G."/>
            <person name="Fast N.M."/>
            <person name="Green B.R."/>
            <person name="Grisdale C."/>
            <person name="Hempe F."/>
            <person name="Henrissat B."/>
            <person name="Hoppner M.P."/>
            <person name="Ishida K.-I."/>
            <person name="Kim E."/>
            <person name="Koreny L."/>
            <person name="Kroth P.G."/>
            <person name="Liu Y."/>
            <person name="Malik S.-B."/>
            <person name="Maier U.G."/>
            <person name="McRose D."/>
            <person name="Mock T."/>
            <person name="Neilson J.A."/>
            <person name="Onodera N.T."/>
            <person name="Poole A.M."/>
            <person name="Pritham E.J."/>
            <person name="Richards T.A."/>
            <person name="Rocap G."/>
            <person name="Roy S.W."/>
            <person name="Sarai C."/>
            <person name="Schaack S."/>
            <person name="Shirato S."/>
            <person name="Slamovits C.H."/>
            <person name="Spencer D.F."/>
            <person name="Suzuki S."/>
            <person name="Worden A.Z."/>
            <person name="Zauner S."/>
            <person name="Barry K."/>
            <person name="Bell C."/>
            <person name="Bharti A.K."/>
            <person name="Crow J.A."/>
            <person name="Grimwood J."/>
            <person name="Kramer R."/>
            <person name="Lindquist E."/>
            <person name="Lucas S."/>
            <person name="Salamov A."/>
            <person name="McFadden G.I."/>
            <person name="Lane C.E."/>
            <person name="Keeling P.J."/>
            <person name="Gray M.W."/>
            <person name="Grigoriev I.V."/>
            <person name="Archibald J.M."/>
        </authorList>
    </citation>
    <scope>NUCLEOTIDE SEQUENCE</scope>
    <source>
        <strain evidence="5">CCMP2712</strain>
    </source>
</reference>
<dbReference type="HOGENOM" id="CLU_971283_0_0_1"/>
<organism evidence="3">
    <name type="scientific">Guillardia theta (strain CCMP2712)</name>
    <name type="common">Cryptophyte</name>
    <dbReference type="NCBI Taxonomy" id="905079"/>
    <lineage>
        <taxon>Eukaryota</taxon>
        <taxon>Cryptophyceae</taxon>
        <taxon>Pyrenomonadales</taxon>
        <taxon>Geminigeraceae</taxon>
        <taxon>Guillardia</taxon>
    </lineage>
</organism>
<evidence type="ECO:0000313" key="4">
    <source>
        <dbReference type="EnsemblProtists" id="EKX50572"/>
    </source>
</evidence>
<dbReference type="EMBL" id="JH992978">
    <property type="protein sequence ID" value="EKX50572.1"/>
    <property type="molecule type" value="Genomic_DNA"/>
</dbReference>
<dbReference type="InterPro" id="IPR037185">
    <property type="entry name" value="EmrE-like"/>
</dbReference>
<evidence type="ECO:0000256" key="1">
    <source>
        <dbReference type="SAM" id="Phobius"/>
    </source>
</evidence>
<keyword evidence="5" id="KW-1185">Reference proteome</keyword>
<reference evidence="4" key="3">
    <citation type="submission" date="2015-06" db="UniProtKB">
        <authorList>
            <consortium name="EnsemblProtists"/>
        </authorList>
    </citation>
    <scope>IDENTIFICATION</scope>
</reference>
<evidence type="ECO:0000259" key="2">
    <source>
        <dbReference type="Pfam" id="PF00892"/>
    </source>
</evidence>
<feature type="transmembrane region" description="Helical" evidence="1">
    <location>
        <begin position="124"/>
        <end position="143"/>
    </location>
</feature>
<keyword evidence="1" id="KW-1133">Transmembrane helix</keyword>
<evidence type="ECO:0000313" key="5">
    <source>
        <dbReference type="Proteomes" id="UP000011087"/>
    </source>
</evidence>
<name>L1JQ28_GUITC</name>
<dbReference type="PANTHER" id="PTHR22911:SF137">
    <property type="entry name" value="SOLUTE CARRIER FAMILY 35 MEMBER G2-RELATED"/>
    <property type="match status" value="1"/>
</dbReference>
<dbReference type="PROSITE" id="PS51257">
    <property type="entry name" value="PROKAR_LIPOPROTEIN"/>
    <property type="match status" value="1"/>
</dbReference>
<dbReference type="GO" id="GO:0016020">
    <property type="term" value="C:membrane"/>
    <property type="evidence" value="ECO:0007669"/>
    <property type="project" value="InterPro"/>
</dbReference>
<feature type="transmembrane region" description="Helical" evidence="1">
    <location>
        <begin position="5"/>
        <end position="26"/>
    </location>
</feature>
<dbReference type="KEGG" id="gtt:GUITHDRAFT_135209"/>
<dbReference type="EnsemblProtists" id="EKX50572">
    <property type="protein sequence ID" value="EKX50572"/>
    <property type="gene ID" value="GUITHDRAFT_135209"/>
</dbReference>
<keyword evidence="1" id="KW-0812">Transmembrane</keyword>
<dbReference type="Pfam" id="PF00892">
    <property type="entry name" value="EamA"/>
    <property type="match status" value="1"/>
</dbReference>
<dbReference type="PaxDb" id="55529-EKX50572"/>
<dbReference type="Proteomes" id="UP000011087">
    <property type="component" value="Unassembled WGS sequence"/>
</dbReference>
<dbReference type="GeneID" id="17307076"/>
<feature type="domain" description="EamA" evidence="2">
    <location>
        <begin position="4"/>
        <end position="72"/>
    </location>
</feature>